<dbReference type="PANTHER" id="PTHR37314:SF4">
    <property type="entry name" value="UPF0700 TRANSMEMBRANE PROTEIN YOAK"/>
    <property type="match status" value="1"/>
</dbReference>
<evidence type="ECO:0000313" key="3">
    <source>
        <dbReference type="Proteomes" id="UP001499843"/>
    </source>
</evidence>
<name>A0ABP5PAA2_9ACTN</name>
<gene>
    <name evidence="2" type="ORF">GCM10009850_040610</name>
</gene>
<proteinExistence type="predicted"/>
<organism evidence="2 3">
    <name type="scientific">Nonomuraea monospora</name>
    <dbReference type="NCBI Taxonomy" id="568818"/>
    <lineage>
        <taxon>Bacteria</taxon>
        <taxon>Bacillati</taxon>
        <taxon>Actinomycetota</taxon>
        <taxon>Actinomycetes</taxon>
        <taxon>Streptosporangiales</taxon>
        <taxon>Streptosporangiaceae</taxon>
        <taxon>Nonomuraea</taxon>
    </lineage>
</organism>
<evidence type="ECO:0000313" key="2">
    <source>
        <dbReference type="EMBL" id="GAA2208603.1"/>
    </source>
</evidence>
<keyword evidence="3" id="KW-1185">Reference proteome</keyword>
<feature type="transmembrane region" description="Helical" evidence="1">
    <location>
        <begin position="88"/>
        <end position="107"/>
    </location>
</feature>
<keyword evidence="1" id="KW-0812">Transmembrane</keyword>
<reference evidence="3" key="1">
    <citation type="journal article" date="2019" name="Int. J. Syst. Evol. Microbiol.">
        <title>The Global Catalogue of Microorganisms (GCM) 10K type strain sequencing project: providing services to taxonomists for standard genome sequencing and annotation.</title>
        <authorList>
            <consortium name="The Broad Institute Genomics Platform"/>
            <consortium name="The Broad Institute Genome Sequencing Center for Infectious Disease"/>
            <person name="Wu L."/>
            <person name="Ma J."/>
        </authorList>
    </citation>
    <scope>NUCLEOTIDE SEQUENCE [LARGE SCALE GENOMIC DNA]</scope>
    <source>
        <strain evidence="3">JCM 16114</strain>
    </source>
</reference>
<evidence type="ECO:0000256" key="1">
    <source>
        <dbReference type="SAM" id="Phobius"/>
    </source>
</evidence>
<feature type="transmembrane region" description="Helical" evidence="1">
    <location>
        <begin position="164"/>
        <end position="184"/>
    </location>
</feature>
<feature type="transmembrane region" description="Helical" evidence="1">
    <location>
        <begin position="190"/>
        <end position="209"/>
    </location>
</feature>
<dbReference type="Pfam" id="PF06912">
    <property type="entry name" value="DUF1275"/>
    <property type="match status" value="1"/>
</dbReference>
<dbReference type="PANTHER" id="PTHR37314">
    <property type="entry name" value="SLR0142 PROTEIN"/>
    <property type="match status" value="1"/>
</dbReference>
<protein>
    <recommendedName>
        <fullName evidence="4">DUF1275 domain-containing protein</fullName>
    </recommendedName>
</protein>
<sequence length="222" mass="21806">MRMARISVLGLALAAGAVDALSYLAFGEVFTANMTGNVVLLGLALGDGRTEHVIKSGVAFAGFCAGLAAGFVLVGRGAGRAGTVRGPAVALGVELVLLVGIAVGWMARVPRPGLIAGAAVAMGLQSAVTRWAGGSGLSTTYVTGTVTGLAGQVIGPRSRDGGGVARPVGVVLALVTGAVLAAVALRVHGFVAMLIAPVAVAVAAGWWGVSVRRGGRGARSEA</sequence>
<keyword evidence="1" id="KW-1133">Transmembrane helix</keyword>
<evidence type="ECO:0008006" key="4">
    <source>
        <dbReference type="Google" id="ProtNLM"/>
    </source>
</evidence>
<comment type="caution">
    <text evidence="2">The sequence shown here is derived from an EMBL/GenBank/DDBJ whole genome shotgun (WGS) entry which is preliminary data.</text>
</comment>
<feature type="transmembrane region" description="Helical" evidence="1">
    <location>
        <begin position="58"/>
        <end position="76"/>
    </location>
</feature>
<dbReference type="InterPro" id="IPR010699">
    <property type="entry name" value="DUF1275"/>
</dbReference>
<accession>A0ABP5PAA2</accession>
<keyword evidence="1" id="KW-0472">Membrane</keyword>
<dbReference type="EMBL" id="BAAAQX010000009">
    <property type="protein sequence ID" value="GAA2208603.1"/>
    <property type="molecule type" value="Genomic_DNA"/>
</dbReference>
<dbReference type="Proteomes" id="UP001499843">
    <property type="component" value="Unassembled WGS sequence"/>
</dbReference>